<keyword evidence="2" id="KW-1185">Reference proteome</keyword>
<organism evidence="1 2">
    <name type="scientific">Desertifilum tharense IPPAS B-1220</name>
    <dbReference type="NCBI Taxonomy" id="1781255"/>
    <lineage>
        <taxon>Bacteria</taxon>
        <taxon>Bacillati</taxon>
        <taxon>Cyanobacteriota</taxon>
        <taxon>Cyanophyceae</taxon>
        <taxon>Desertifilales</taxon>
        <taxon>Desertifilaceae</taxon>
        <taxon>Desertifilum</taxon>
    </lineage>
</organism>
<proteinExistence type="predicted"/>
<sequence length="151" mass="17397">MAVVEMEELLTEKFILIAENNPEGARLIQEALNQNSMPYQILAIANGQELCDFLHRRGQYSDAPRPDLILLDLNLPDKDGKTILTEIKADPQLKRIPIIVFSFSDRAEDILQSYTLQGNCYVLKSWDAQHLFQVIKRIEDFWLKIVTLPIE</sequence>
<dbReference type="EMBL" id="CP182909">
    <property type="protein sequence ID" value="XPM66704.1"/>
    <property type="molecule type" value="Genomic_DNA"/>
</dbReference>
<evidence type="ECO:0000313" key="1">
    <source>
        <dbReference type="EMBL" id="XPM66704.1"/>
    </source>
</evidence>
<name>A0ACD5H129_9CYAN</name>
<reference evidence="1 2" key="1">
    <citation type="journal article" date="2016" name="Genome Announc.">
        <title>Draft Genome Sequence of the Thermotolerant Cyanobacterium Desertifilum sp. IPPAS B-1220.</title>
        <authorList>
            <person name="Mironov K.S."/>
            <person name="Sinetova M.A."/>
            <person name="Bolatkhan K."/>
            <person name="Zayadan B.K."/>
            <person name="Ustinova V.V."/>
            <person name="Kupriyanova E.V."/>
            <person name="Skrypnik A.N."/>
            <person name="Gogoleva N.E."/>
            <person name="Gogolev Y.V."/>
            <person name="Los D.A."/>
        </authorList>
    </citation>
    <scope>NUCLEOTIDE SEQUENCE [LARGE SCALE GENOMIC DNA]</scope>
    <source>
        <strain evidence="1 2">IPPAS B-1220</strain>
    </source>
</reference>
<protein>
    <submittedName>
        <fullName evidence="1">Response regulator</fullName>
    </submittedName>
</protein>
<evidence type="ECO:0000313" key="2">
    <source>
        <dbReference type="Proteomes" id="UP000095472"/>
    </source>
</evidence>
<accession>A0ACD5H129</accession>
<gene>
    <name evidence="1" type="ORF">BH720_016460</name>
</gene>
<dbReference type="Proteomes" id="UP000095472">
    <property type="component" value="Chromosome"/>
</dbReference>